<proteinExistence type="predicted"/>
<dbReference type="Gene3D" id="3.20.20.100">
    <property type="entry name" value="NADP-dependent oxidoreductase domain"/>
    <property type="match status" value="1"/>
</dbReference>
<dbReference type="Pfam" id="PF00248">
    <property type="entry name" value="Aldo_ket_red"/>
    <property type="match status" value="1"/>
</dbReference>
<dbReference type="Proteomes" id="UP000703269">
    <property type="component" value="Unassembled WGS sequence"/>
</dbReference>
<protein>
    <submittedName>
        <fullName evidence="5">Aldo/keto reductase</fullName>
    </submittedName>
</protein>
<dbReference type="PANTHER" id="PTHR11732">
    <property type="entry name" value="ALDO/KETO REDUCTASE"/>
    <property type="match status" value="1"/>
</dbReference>
<evidence type="ECO:0000259" key="4">
    <source>
        <dbReference type="Pfam" id="PF00248"/>
    </source>
</evidence>
<evidence type="ECO:0000313" key="5">
    <source>
        <dbReference type="EMBL" id="GJE90730.1"/>
    </source>
</evidence>
<organism evidence="5 6">
    <name type="scientific">Phanerochaete sordida</name>
    <dbReference type="NCBI Taxonomy" id="48140"/>
    <lineage>
        <taxon>Eukaryota</taxon>
        <taxon>Fungi</taxon>
        <taxon>Dikarya</taxon>
        <taxon>Basidiomycota</taxon>
        <taxon>Agaricomycotina</taxon>
        <taxon>Agaricomycetes</taxon>
        <taxon>Polyporales</taxon>
        <taxon>Phanerochaetaceae</taxon>
        <taxon>Phanerochaete</taxon>
    </lineage>
</organism>
<dbReference type="OrthoDB" id="416253at2759"/>
<dbReference type="PROSITE" id="PS00062">
    <property type="entry name" value="ALDOKETO_REDUCTASE_2"/>
    <property type="match status" value="1"/>
</dbReference>
<feature type="site" description="Lowers pKa of active site Tyr" evidence="3">
    <location>
        <position position="79"/>
    </location>
</feature>
<dbReference type="InterPro" id="IPR023210">
    <property type="entry name" value="NADP_OxRdtase_dom"/>
</dbReference>
<reference evidence="5 6" key="1">
    <citation type="submission" date="2021-08" db="EMBL/GenBank/DDBJ databases">
        <title>Draft Genome Sequence of Phanerochaete sordida strain YK-624.</title>
        <authorList>
            <person name="Mori T."/>
            <person name="Dohra H."/>
            <person name="Suzuki T."/>
            <person name="Kawagishi H."/>
            <person name="Hirai H."/>
        </authorList>
    </citation>
    <scope>NUCLEOTIDE SEQUENCE [LARGE SCALE GENOMIC DNA]</scope>
    <source>
        <strain evidence="5 6">YK-624</strain>
    </source>
</reference>
<evidence type="ECO:0000256" key="3">
    <source>
        <dbReference type="PIRSR" id="PIRSR000097-3"/>
    </source>
</evidence>
<name>A0A9P3LCZ8_9APHY</name>
<gene>
    <name evidence="5" type="ORF">PsYK624_068740</name>
</gene>
<dbReference type="InterPro" id="IPR036812">
    <property type="entry name" value="NAD(P)_OxRdtase_dom_sf"/>
</dbReference>
<comment type="caution">
    <text evidence="5">The sequence shown here is derived from an EMBL/GenBank/DDBJ whole genome shotgun (WGS) entry which is preliminary data.</text>
</comment>
<dbReference type="InterPro" id="IPR018170">
    <property type="entry name" value="Aldo/ket_reductase_CS"/>
</dbReference>
<feature type="active site" description="Proton donor" evidence="1">
    <location>
        <position position="50"/>
    </location>
</feature>
<feature type="domain" description="NADP-dependent oxidoreductase" evidence="4">
    <location>
        <begin position="22"/>
        <end position="267"/>
    </location>
</feature>
<dbReference type="EMBL" id="BPQB01000018">
    <property type="protein sequence ID" value="GJE90730.1"/>
    <property type="molecule type" value="Genomic_DNA"/>
</dbReference>
<keyword evidence="6" id="KW-1185">Reference proteome</keyword>
<sequence length="291" mass="31909">MEPPVPLNDGTLFPWPAYGSGTALRDTDASTPVASAIRAGFRHIDCAQMYKNEASVGRGIASALEAGGLARDALYVTTKLLEVPPGRTAADTLRESLRLMGLECVDLFLVHEPVRHSDLRQAWREMEECKMLGLAKRIGVSNFRVQDLEEIATDGATVPVINQIEFHPYIYEASKPVLAYMHEHGILPTSYGGLTPLVRIKDGPLNPVLVEIADRLSTQAGQAVTEAQVLQLWMKKKGVPYTTTTSKPERLQEYLQVASLPGLSDADEQLIDTAGASAHHRFFCKWIDDGT</sequence>
<accession>A0A9P3LCZ8</accession>
<dbReference type="AlphaFoldDB" id="A0A9P3LCZ8"/>
<evidence type="ECO:0000313" key="6">
    <source>
        <dbReference type="Proteomes" id="UP000703269"/>
    </source>
</evidence>
<feature type="binding site" evidence="2">
    <location>
        <position position="111"/>
    </location>
    <ligand>
        <name>substrate</name>
    </ligand>
</feature>
<dbReference type="InterPro" id="IPR020471">
    <property type="entry name" value="AKR"/>
</dbReference>
<evidence type="ECO:0000256" key="1">
    <source>
        <dbReference type="PIRSR" id="PIRSR000097-1"/>
    </source>
</evidence>
<evidence type="ECO:0000256" key="2">
    <source>
        <dbReference type="PIRSR" id="PIRSR000097-2"/>
    </source>
</evidence>
<dbReference type="PROSITE" id="PS00798">
    <property type="entry name" value="ALDOKETO_REDUCTASE_1"/>
    <property type="match status" value="1"/>
</dbReference>
<dbReference type="PIRSF" id="PIRSF000097">
    <property type="entry name" value="AKR"/>
    <property type="match status" value="1"/>
</dbReference>
<dbReference type="GO" id="GO:0016491">
    <property type="term" value="F:oxidoreductase activity"/>
    <property type="evidence" value="ECO:0007669"/>
    <property type="project" value="InterPro"/>
</dbReference>
<dbReference type="SUPFAM" id="SSF51430">
    <property type="entry name" value="NAD(P)-linked oxidoreductase"/>
    <property type="match status" value="1"/>
</dbReference>
<dbReference type="PRINTS" id="PR00069">
    <property type="entry name" value="ALDKETRDTASE"/>
</dbReference>